<feature type="signal peptide" evidence="2">
    <location>
        <begin position="1"/>
        <end position="24"/>
    </location>
</feature>
<dbReference type="EMBL" id="JAGTJJ010000007">
    <property type="protein sequence ID" value="MDC3982180.1"/>
    <property type="molecule type" value="Genomic_DNA"/>
</dbReference>
<protein>
    <submittedName>
        <fullName evidence="3">SHOCT domain-containing protein</fullName>
    </submittedName>
</protein>
<keyword evidence="4" id="KW-1185">Reference proteome</keyword>
<dbReference type="Proteomes" id="UP001151081">
    <property type="component" value="Unassembled WGS sequence"/>
</dbReference>
<feature type="region of interest" description="Disordered" evidence="1">
    <location>
        <begin position="27"/>
        <end position="66"/>
    </location>
</feature>
<keyword evidence="2" id="KW-0732">Signal</keyword>
<dbReference type="RefSeq" id="WP_272458611.1">
    <property type="nucleotide sequence ID" value="NZ_JAGTJJ010000007.1"/>
</dbReference>
<dbReference type="SUPFAM" id="SSF56935">
    <property type="entry name" value="Porins"/>
    <property type="match status" value="1"/>
</dbReference>
<gene>
    <name evidence="3" type="ORF">KEG57_16800</name>
</gene>
<accession>A0A9X3X3N9</accession>
<feature type="compositionally biased region" description="Pro residues" evidence="1">
    <location>
        <begin position="54"/>
        <end position="66"/>
    </location>
</feature>
<evidence type="ECO:0000256" key="2">
    <source>
        <dbReference type="SAM" id="SignalP"/>
    </source>
</evidence>
<proteinExistence type="predicted"/>
<dbReference type="AlphaFoldDB" id="A0A9X3X3N9"/>
<evidence type="ECO:0000256" key="1">
    <source>
        <dbReference type="SAM" id="MobiDB-lite"/>
    </source>
</evidence>
<organism evidence="3 4">
    <name type="scientific">Polyangium jinanense</name>
    <dbReference type="NCBI Taxonomy" id="2829994"/>
    <lineage>
        <taxon>Bacteria</taxon>
        <taxon>Pseudomonadati</taxon>
        <taxon>Myxococcota</taxon>
        <taxon>Polyangia</taxon>
        <taxon>Polyangiales</taxon>
        <taxon>Polyangiaceae</taxon>
        <taxon>Polyangium</taxon>
    </lineage>
</organism>
<evidence type="ECO:0000313" key="4">
    <source>
        <dbReference type="Proteomes" id="UP001151081"/>
    </source>
</evidence>
<comment type="caution">
    <text evidence="3">The sequence shown here is derived from an EMBL/GenBank/DDBJ whole genome shotgun (WGS) entry which is preliminary data.</text>
</comment>
<name>A0A9X3X3N9_9BACT</name>
<feature type="chain" id="PRO_5040778798" evidence="2">
    <location>
        <begin position="25"/>
        <end position="527"/>
    </location>
</feature>
<reference evidence="3 4" key="1">
    <citation type="submission" date="2021-04" db="EMBL/GenBank/DDBJ databases">
        <title>Genome analysis of Polyangium sp.</title>
        <authorList>
            <person name="Li Y."/>
            <person name="Wang J."/>
        </authorList>
    </citation>
    <scope>NUCLEOTIDE SEQUENCE [LARGE SCALE GENOMIC DNA]</scope>
    <source>
        <strain evidence="3 4">SDU14</strain>
    </source>
</reference>
<evidence type="ECO:0000313" key="3">
    <source>
        <dbReference type="EMBL" id="MDC3982180.1"/>
    </source>
</evidence>
<sequence length="527" mass="56747">MRIATGLHFLTLCVLATLGRDALAAASAPAPAPPAPPGGVVDTNPASVPTKLVPAPPSQAPAPRPAPKPVFGLTTLRILADKGLISPQEYEAAKKDLNDLAAARAESSPTITFAGWKTTLYGYVQADMMYHSTQSFPDFSSNFPVARPDTYAGQHGRFQATIRDTRIGLRIQAPPLPNLRVSGVIETDFLGPTGTVGSTISENGFYVNANLRIRHAFLKMETPIVDVMFGHYWDLFGWQPHYFPAIVQWPGLVGELFSRTIQLRLSHTFKTEPVNVEIAAAAVRPPARDSAVPEGQAGVRLVFNKWTGWHTGYLTSTALTAASIGLSGDLRYFRVPEFAEKPLGSRTATGMGFAASAYLPIVPAKKDKKDNSLSLVGEFVTGRSINDMYTGLNGGVSHAALPNPTGATPAPVYTSTVDAGLAVYDANGELRLPRWTTFLVGVEYYPPFMGGRVALFANVSRSQLHDAGSYPNPAKVRDHESFYEVGFFVDPSPAVRFGLDYAHIDDVYADGVKASNEAAQLTGFLFF</sequence>